<dbReference type="PROSITE" id="PS00061">
    <property type="entry name" value="ADH_SHORT"/>
    <property type="match status" value="1"/>
</dbReference>
<dbReference type="Proteomes" id="UP001597475">
    <property type="component" value="Unassembled WGS sequence"/>
</dbReference>
<reference evidence="5" key="1">
    <citation type="journal article" date="2019" name="Int. J. Syst. Evol. Microbiol.">
        <title>The Global Catalogue of Microorganisms (GCM) 10K type strain sequencing project: providing services to taxonomists for standard genome sequencing and annotation.</title>
        <authorList>
            <consortium name="The Broad Institute Genomics Platform"/>
            <consortium name="The Broad Institute Genome Sequencing Center for Infectious Disease"/>
            <person name="Wu L."/>
            <person name="Ma J."/>
        </authorList>
    </citation>
    <scope>NUCLEOTIDE SEQUENCE [LARGE SCALE GENOMIC DNA]</scope>
    <source>
        <strain evidence="5">KCTC 33842</strain>
    </source>
</reference>
<keyword evidence="5" id="KW-1185">Reference proteome</keyword>
<evidence type="ECO:0000313" key="4">
    <source>
        <dbReference type="EMBL" id="MFD2610400.1"/>
    </source>
</evidence>
<name>A0ABW5P7D9_9DEIO</name>
<dbReference type="Pfam" id="PF00106">
    <property type="entry name" value="adh_short"/>
    <property type="match status" value="1"/>
</dbReference>
<dbReference type="PRINTS" id="PR00081">
    <property type="entry name" value="GDHRDH"/>
</dbReference>
<dbReference type="InterPro" id="IPR020904">
    <property type="entry name" value="Sc_DH/Rdtase_CS"/>
</dbReference>
<dbReference type="PRINTS" id="PR00080">
    <property type="entry name" value="SDRFAMILY"/>
</dbReference>
<comment type="similarity">
    <text evidence="1 3">Belongs to the short-chain dehydrogenases/reductases (SDR) family.</text>
</comment>
<comment type="caution">
    <text evidence="4">The sequence shown here is derived from an EMBL/GenBank/DDBJ whole genome shotgun (WGS) entry which is preliminary data.</text>
</comment>
<dbReference type="SUPFAM" id="SSF51735">
    <property type="entry name" value="NAD(P)-binding Rossmann-fold domains"/>
    <property type="match status" value="1"/>
</dbReference>
<dbReference type="RefSeq" id="WP_386846552.1">
    <property type="nucleotide sequence ID" value="NZ_JBHUMK010000061.1"/>
</dbReference>
<evidence type="ECO:0000256" key="3">
    <source>
        <dbReference type="RuleBase" id="RU000363"/>
    </source>
</evidence>
<dbReference type="PANTHER" id="PTHR42760:SF115">
    <property type="entry name" value="3-OXOACYL-[ACYL-CARRIER-PROTEIN] REDUCTASE FABG"/>
    <property type="match status" value="1"/>
</dbReference>
<keyword evidence="2" id="KW-0560">Oxidoreductase</keyword>
<dbReference type="NCBIfam" id="NF006132">
    <property type="entry name" value="PRK08277.1"/>
    <property type="match status" value="1"/>
</dbReference>
<sequence>MAGKLDHQVAVITGGSGVLGRGMALALAEDGAMVFVGGMQEQSAAQAIEAVLQGHAQAARLREKLHPLSMNVLDAVSLDAAAEIVAQAGGCDILINAAGGNRPAASVGPEQSFFDLDLNAVDEVIRLNLTGTFAATQTFSRAMVERQRGCIVNIASMAGLRPLTRVVGYSASKAAMLNFTQWLAVEFAQKYGEGLRVNAISPGFFLTEQNRYLMLDENGEPTARARSILAHTPQGRFGVPEDLISTLRWLLSPESRFVTGANIPVDGGFSAFGGV</sequence>
<gene>
    <name evidence="4" type="ORF">ACFSR9_13275</name>
</gene>
<evidence type="ECO:0000256" key="1">
    <source>
        <dbReference type="ARBA" id="ARBA00006484"/>
    </source>
</evidence>
<organism evidence="4 5">
    <name type="scientific">Deinococcus taklimakanensis</name>
    <dbReference type="NCBI Taxonomy" id="536443"/>
    <lineage>
        <taxon>Bacteria</taxon>
        <taxon>Thermotogati</taxon>
        <taxon>Deinococcota</taxon>
        <taxon>Deinococci</taxon>
        <taxon>Deinococcales</taxon>
        <taxon>Deinococcaceae</taxon>
        <taxon>Deinococcus</taxon>
    </lineage>
</organism>
<evidence type="ECO:0000313" key="5">
    <source>
        <dbReference type="Proteomes" id="UP001597475"/>
    </source>
</evidence>
<proteinExistence type="inferred from homology"/>
<protein>
    <submittedName>
        <fullName evidence="4">SDR family NAD(P)-dependent oxidoreductase</fullName>
    </submittedName>
</protein>
<accession>A0ABW5P7D9</accession>
<evidence type="ECO:0000256" key="2">
    <source>
        <dbReference type="ARBA" id="ARBA00023002"/>
    </source>
</evidence>
<dbReference type="InterPro" id="IPR002347">
    <property type="entry name" value="SDR_fam"/>
</dbReference>
<dbReference type="PANTHER" id="PTHR42760">
    <property type="entry name" value="SHORT-CHAIN DEHYDROGENASES/REDUCTASES FAMILY MEMBER"/>
    <property type="match status" value="1"/>
</dbReference>
<dbReference type="Gene3D" id="3.40.50.720">
    <property type="entry name" value="NAD(P)-binding Rossmann-like Domain"/>
    <property type="match status" value="1"/>
</dbReference>
<dbReference type="InterPro" id="IPR036291">
    <property type="entry name" value="NAD(P)-bd_dom_sf"/>
</dbReference>
<dbReference type="EMBL" id="JBHUMK010000061">
    <property type="protein sequence ID" value="MFD2610400.1"/>
    <property type="molecule type" value="Genomic_DNA"/>
</dbReference>